<evidence type="ECO:0000256" key="1">
    <source>
        <dbReference type="SAM" id="MobiDB-lite"/>
    </source>
</evidence>
<reference evidence="2 3" key="1">
    <citation type="submission" date="2018-08" db="EMBL/GenBank/DDBJ databases">
        <title>A genome reference for cultivated species of the human gut microbiota.</title>
        <authorList>
            <person name="Zou Y."/>
            <person name="Xue W."/>
            <person name="Luo G."/>
        </authorList>
    </citation>
    <scope>NUCLEOTIDE SEQUENCE [LARGE SCALE GENOMIC DNA]</scope>
    <source>
        <strain evidence="2 3">AM12-10</strain>
    </source>
</reference>
<comment type="caution">
    <text evidence="2">The sequence shown here is derived from an EMBL/GenBank/DDBJ whole genome shotgun (WGS) entry which is preliminary data.</text>
</comment>
<dbReference type="EMBL" id="QRLR01000006">
    <property type="protein sequence ID" value="RHJ22049.1"/>
    <property type="molecule type" value="Genomic_DNA"/>
</dbReference>
<sequence length="136" mass="15440">MITLEQKTSHNGNEERRTRQNGTGAIRVGDIFVASWGYSMSLNDFYEVVELSKTGKTCTIRPIKSRVVSGHGLYDSEGCYVLPVTEGADRYCGQPIPRKRISFRPGFTSITIDACRTAFLMKEQDFERGYYENHND</sequence>
<protein>
    <submittedName>
        <fullName evidence="2">Uncharacterized protein</fullName>
    </submittedName>
</protein>
<accession>A0A415C317</accession>
<evidence type="ECO:0000313" key="3">
    <source>
        <dbReference type="Proteomes" id="UP000283727"/>
    </source>
</evidence>
<feature type="compositionally biased region" description="Polar residues" evidence="1">
    <location>
        <begin position="1"/>
        <end position="11"/>
    </location>
</feature>
<proteinExistence type="predicted"/>
<dbReference type="Proteomes" id="UP000283727">
    <property type="component" value="Unassembled WGS sequence"/>
</dbReference>
<name>A0A415C317_BIFBI</name>
<gene>
    <name evidence="2" type="ORF">DW137_09485</name>
</gene>
<evidence type="ECO:0000313" key="2">
    <source>
        <dbReference type="EMBL" id="RHJ22049.1"/>
    </source>
</evidence>
<organism evidence="2 3">
    <name type="scientific">Bifidobacterium bifidum</name>
    <dbReference type="NCBI Taxonomy" id="1681"/>
    <lineage>
        <taxon>Bacteria</taxon>
        <taxon>Bacillati</taxon>
        <taxon>Actinomycetota</taxon>
        <taxon>Actinomycetes</taxon>
        <taxon>Bifidobacteriales</taxon>
        <taxon>Bifidobacteriaceae</taxon>
        <taxon>Bifidobacterium</taxon>
    </lineage>
</organism>
<feature type="region of interest" description="Disordered" evidence="1">
    <location>
        <begin position="1"/>
        <end position="21"/>
    </location>
</feature>
<dbReference type="RefSeq" id="WP_117658433.1">
    <property type="nucleotide sequence ID" value="NZ_JAQECX010000005.1"/>
</dbReference>
<dbReference type="AlphaFoldDB" id="A0A415C317"/>